<reference evidence="2 3" key="1">
    <citation type="submission" date="2018-11" db="EMBL/GenBank/DDBJ databases">
        <title>Cryobacterium sp. nov., isolated from rhizosphere soil of lettuce.</title>
        <authorList>
            <person name="Wang Y."/>
        </authorList>
    </citation>
    <scope>NUCLEOTIDE SEQUENCE [LARGE SCALE GENOMIC DNA]</scope>
    <source>
        <strain evidence="2 3">NEAU-85</strain>
    </source>
</reference>
<feature type="transmembrane region" description="Helical" evidence="1">
    <location>
        <begin position="58"/>
        <end position="79"/>
    </location>
</feature>
<gene>
    <name evidence="2" type="ORF">EEJ31_01990</name>
</gene>
<proteinExistence type="predicted"/>
<comment type="caution">
    <text evidence="2">The sequence shown here is derived from an EMBL/GenBank/DDBJ whole genome shotgun (WGS) entry which is preliminary data.</text>
</comment>
<keyword evidence="1" id="KW-0472">Membrane</keyword>
<dbReference type="InterPro" id="IPR022062">
    <property type="entry name" value="DUF3618"/>
</dbReference>
<keyword evidence="1" id="KW-0812">Transmembrane</keyword>
<evidence type="ECO:0000313" key="3">
    <source>
        <dbReference type="Proteomes" id="UP000279859"/>
    </source>
</evidence>
<dbReference type="EMBL" id="RDSR01000002">
    <property type="protein sequence ID" value="RNE67000.1"/>
    <property type="molecule type" value="Genomic_DNA"/>
</dbReference>
<evidence type="ECO:0000313" key="2">
    <source>
        <dbReference type="EMBL" id="RNE67000.1"/>
    </source>
</evidence>
<sequence length="85" mass="9187">MSTELSVRQAAERHDRSLSDLRKDAHAARLELATTLDAIEHKLDVKRQLRLLGLENPLALLGVAAAAGLGAGGVVWLGLRAILRR</sequence>
<evidence type="ECO:0000256" key="1">
    <source>
        <dbReference type="SAM" id="Phobius"/>
    </source>
</evidence>
<name>A0A3M8LNE3_9MICO</name>
<keyword evidence="1" id="KW-1133">Transmembrane helix</keyword>
<dbReference type="Proteomes" id="UP000279859">
    <property type="component" value="Unassembled WGS sequence"/>
</dbReference>
<dbReference type="Pfam" id="PF12277">
    <property type="entry name" value="DUF3618"/>
    <property type="match status" value="1"/>
</dbReference>
<protein>
    <submittedName>
        <fullName evidence="2">DUF3618 domain-containing protein</fullName>
    </submittedName>
</protein>
<organism evidence="2 3">
    <name type="scientific">Cryobacterium tepidiphilum</name>
    <dbReference type="NCBI Taxonomy" id="2486026"/>
    <lineage>
        <taxon>Bacteria</taxon>
        <taxon>Bacillati</taxon>
        <taxon>Actinomycetota</taxon>
        <taxon>Actinomycetes</taxon>
        <taxon>Micrococcales</taxon>
        <taxon>Microbacteriaceae</taxon>
        <taxon>Cryobacterium</taxon>
    </lineage>
</organism>
<keyword evidence="3" id="KW-1185">Reference proteome</keyword>
<dbReference type="RefSeq" id="WP_123044613.1">
    <property type="nucleotide sequence ID" value="NZ_RDSR01000002.1"/>
</dbReference>
<accession>A0A3M8LNE3</accession>
<dbReference type="AlphaFoldDB" id="A0A3M8LNE3"/>
<dbReference type="OrthoDB" id="5126074at2"/>